<organism evidence="1 2">
    <name type="scientific">Selenomonas sputigena</name>
    <dbReference type="NCBI Taxonomy" id="69823"/>
    <lineage>
        <taxon>Bacteria</taxon>
        <taxon>Bacillati</taxon>
        <taxon>Bacillota</taxon>
        <taxon>Negativicutes</taxon>
        <taxon>Selenomonadales</taxon>
        <taxon>Selenomonadaceae</taxon>
        <taxon>Selenomonas</taxon>
    </lineage>
</organism>
<accession>A0ABV3X5Q0</accession>
<name>A0ABV3X5Q0_9FIRM</name>
<dbReference type="EMBL" id="JARVLH010000004">
    <property type="protein sequence ID" value="MEX5285525.1"/>
    <property type="molecule type" value="Genomic_DNA"/>
</dbReference>
<evidence type="ECO:0000313" key="1">
    <source>
        <dbReference type="EMBL" id="MEX5285525.1"/>
    </source>
</evidence>
<evidence type="ECO:0000313" key="2">
    <source>
        <dbReference type="Proteomes" id="UP001559623"/>
    </source>
</evidence>
<comment type="caution">
    <text evidence="1">The sequence shown here is derived from an EMBL/GenBank/DDBJ whole genome shotgun (WGS) entry which is preliminary data.</text>
</comment>
<dbReference type="RefSeq" id="WP_368847251.1">
    <property type="nucleotide sequence ID" value="NZ_CP194411.1"/>
</dbReference>
<dbReference type="InterPro" id="IPR009693">
    <property type="entry name" value="Glucitol_operon_activator"/>
</dbReference>
<gene>
    <name evidence="1" type="ORF">QCO44_07735</name>
</gene>
<keyword evidence="2" id="KW-1185">Reference proteome</keyword>
<reference evidence="1 2" key="1">
    <citation type="submission" date="2023-04" db="EMBL/GenBank/DDBJ databases">
        <title>Genome Sequence of Selenomonas sputigena ATCC 33150.</title>
        <authorList>
            <person name="Miller D.P."/>
            <person name="Anvari S."/>
            <person name="Polson S.W."/>
            <person name="Macdonald M."/>
            <person name="Mcdowell J.V."/>
        </authorList>
    </citation>
    <scope>NUCLEOTIDE SEQUENCE [LARGE SCALE GENOMIC DNA]</scope>
    <source>
        <strain evidence="1 2">ATCC 33150</strain>
    </source>
</reference>
<dbReference type="Pfam" id="PF06923">
    <property type="entry name" value="GutM"/>
    <property type="match status" value="1"/>
</dbReference>
<sequence>MWKYVAILVAFYILQSFMAYRQMNHFKRTILEVKDKGIPGLGVKKSKLGPGKVVVLVSDETGKIIIARMMSGISVFARFREKKEFCGYEIEELYNRDFKSKNERQAIQQALTQIREKLQKKDIAGNTSVPLEVM</sequence>
<proteinExistence type="predicted"/>
<protein>
    <submittedName>
        <fullName evidence="1">Transcriptional regulator GutM</fullName>
    </submittedName>
</protein>
<dbReference type="Proteomes" id="UP001559623">
    <property type="component" value="Unassembled WGS sequence"/>
</dbReference>